<comment type="subcellular location">
    <subcellularLocation>
        <location evidence="1">Membrane</location>
        <topology evidence="1">Multi-pass membrane protein</topology>
    </subcellularLocation>
</comment>
<feature type="transmembrane region" description="Helical" evidence="6">
    <location>
        <begin position="352"/>
        <end position="372"/>
    </location>
</feature>
<keyword evidence="3 6" id="KW-0812">Transmembrane</keyword>
<keyword evidence="4 6" id="KW-1133">Transmembrane helix</keyword>
<evidence type="ECO:0000256" key="6">
    <source>
        <dbReference type="SAM" id="Phobius"/>
    </source>
</evidence>
<evidence type="ECO:0000313" key="7">
    <source>
        <dbReference type="Ensembl" id="ENSPNAP00000066578.1"/>
    </source>
</evidence>
<dbReference type="InterPro" id="IPR012435">
    <property type="entry name" value="TMEM144"/>
</dbReference>
<dbReference type="PANTHER" id="PTHR16119:SF17">
    <property type="entry name" value="TRANSMEMBRANE PROTEIN 144"/>
    <property type="match status" value="1"/>
</dbReference>
<dbReference type="GeneTree" id="ENSGT00420000029769"/>
<reference evidence="7" key="2">
    <citation type="submission" date="2025-08" db="UniProtKB">
        <authorList>
            <consortium name="Ensembl"/>
        </authorList>
    </citation>
    <scope>IDENTIFICATION</scope>
</reference>
<dbReference type="Pfam" id="PF07857">
    <property type="entry name" value="TMEM144"/>
    <property type="match status" value="1"/>
</dbReference>
<dbReference type="InterPro" id="IPR010651">
    <property type="entry name" value="Sugar_transport"/>
</dbReference>
<feature type="transmembrane region" description="Helical" evidence="6">
    <location>
        <begin position="212"/>
        <end position="231"/>
    </location>
</feature>
<keyword evidence="5 6" id="KW-0472">Membrane</keyword>
<proteinExistence type="inferred from homology"/>
<evidence type="ECO:0000256" key="3">
    <source>
        <dbReference type="ARBA" id="ARBA00022692"/>
    </source>
</evidence>
<evidence type="ECO:0000313" key="8">
    <source>
        <dbReference type="Proteomes" id="UP001501920"/>
    </source>
</evidence>
<feature type="transmembrane region" description="Helical" evidence="6">
    <location>
        <begin position="125"/>
        <end position="145"/>
    </location>
</feature>
<dbReference type="GO" id="GO:0015144">
    <property type="term" value="F:carbohydrate transmembrane transporter activity"/>
    <property type="evidence" value="ECO:0007669"/>
    <property type="project" value="InterPro"/>
</dbReference>
<feature type="transmembrane region" description="Helical" evidence="6">
    <location>
        <begin position="179"/>
        <end position="200"/>
    </location>
</feature>
<organism evidence="7 8">
    <name type="scientific">Pygocentrus nattereri</name>
    <name type="common">Red-bellied piranha</name>
    <dbReference type="NCBI Taxonomy" id="42514"/>
    <lineage>
        <taxon>Eukaryota</taxon>
        <taxon>Metazoa</taxon>
        <taxon>Chordata</taxon>
        <taxon>Craniata</taxon>
        <taxon>Vertebrata</taxon>
        <taxon>Euteleostomi</taxon>
        <taxon>Actinopterygii</taxon>
        <taxon>Neopterygii</taxon>
        <taxon>Teleostei</taxon>
        <taxon>Ostariophysi</taxon>
        <taxon>Characiformes</taxon>
        <taxon>Characoidei</taxon>
        <taxon>Pygocentrus</taxon>
    </lineage>
</organism>
<feature type="transmembrane region" description="Helical" evidence="6">
    <location>
        <begin position="95"/>
        <end position="113"/>
    </location>
</feature>
<reference evidence="7 8" key="1">
    <citation type="submission" date="2020-10" db="EMBL/GenBank/DDBJ databases">
        <title>Pygocentrus nattereri (red-bellied piranha) genome, fPygNat1, primary haplotype.</title>
        <authorList>
            <person name="Myers G."/>
            <person name="Meyer A."/>
            <person name="Karagic N."/>
            <person name="Pippel M."/>
            <person name="Winkler S."/>
            <person name="Tracey A."/>
            <person name="Wood J."/>
            <person name="Formenti G."/>
            <person name="Howe K."/>
            <person name="Fedrigo O."/>
            <person name="Jarvis E.D."/>
        </authorList>
    </citation>
    <scope>NUCLEOTIDE SEQUENCE [LARGE SCALE GENOMIC DNA]</scope>
</reference>
<dbReference type="Ensembl" id="ENSPNAT00000048280.1">
    <property type="protein sequence ID" value="ENSPNAP00000066578.1"/>
    <property type="gene ID" value="ENSPNAG00000019845.2"/>
</dbReference>
<feature type="transmembrane region" description="Helical" evidence="6">
    <location>
        <begin position="49"/>
        <end position="69"/>
    </location>
</feature>
<comment type="similarity">
    <text evidence="2">Belongs to the TMEM144 family.</text>
</comment>
<accession>A0AAR2KQH3</accession>
<dbReference type="AlphaFoldDB" id="A0AAR2KQH3"/>
<feature type="transmembrane region" description="Helical" evidence="6">
    <location>
        <begin position="320"/>
        <end position="340"/>
    </location>
</feature>
<reference evidence="7" key="3">
    <citation type="submission" date="2025-09" db="UniProtKB">
        <authorList>
            <consortium name="Ensembl"/>
        </authorList>
    </citation>
    <scope>IDENTIFICATION</scope>
</reference>
<evidence type="ECO:0000256" key="1">
    <source>
        <dbReference type="ARBA" id="ARBA00004141"/>
    </source>
</evidence>
<dbReference type="Proteomes" id="UP001501920">
    <property type="component" value="Chromosome 8"/>
</dbReference>
<feature type="transmembrane region" description="Helical" evidence="6">
    <location>
        <begin position="151"/>
        <end position="172"/>
    </location>
</feature>
<dbReference type="GO" id="GO:0016020">
    <property type="term" value="C:membrane"/>
    <property type="evidence" value="ECO:0007669"/>
    <property type="project" value="UniProtKB-SubCell"/>
</dbReference>
<dbReference type="PANTHER" id="PTHR16119">
    <property type="entry name" value="TRANSMEMBRANE PROTEIN 144"/>
    <property type="match status" value="1"/>
</dbReference>
<feature type="transmembrane region" description="Helical" evidence="6">
    <location>
        <begin position="378"/>
        <end position="398"/>
    </location>
</feature>
<sequence length="432" mass="46276">MKSSQIKGSCAPLSPQPEPPCNYLAHPGHFLQCMWPLHMDSMKSSGLRMSLLLITLLFGFCCLITVIAGEVGESSSAKDEAAGGIFTHSTYMDKIYGFLSCLVAVLLYGSNFVPVKKVNTGDGMFFQWISCAAIWVVGLVGDTLFRSSKAHPAAMLGGVIWATGNITSVPVVKCIGLGLGLLLWGASGLLIGWASSRFGLFGLDPEEVSKPVLNYCGAGLCLLSAVIFFFVKSDVQNPTSLEATPILIEERSLSDIPLPSDSWVDTISPKTKRPLGCIIAVLSGFLSGSAFVPMLYIKHHATSNSSMFAGSSQNDLDYCFAQSSGIFIASTVYFTMYCAVMKNRPRIYPRAILPGFLTGIMWGVGTYCWLLANRLLGPVVTFPIVTAGYGLVAALWGIVVFKEVKGLGNVLLFVFASCVVLTGSLLTAFSKI</sequence>
<name>A0AAR2KQH3_PYGNA</name>
<gene>
    <name evidence="7" type="primary">GASK1B</name>
</gene>
<evidence type="ECO:0000256" key="2">
    <source>
        <dbReference type="ARBA" id="ARBA00005731"/>
    </source>
</evidence>
<evidence type="ECO:0000256" key="4">
    <source>
        <dbReference type="ARBA" id="ARBA00022989"/>
    </source>
</evidence>
<evidence type="ECO:0008006" key="9">
    <source>
        <dbReference type="Google" id="ProtNLM"/>
    </source>
</evidence>
<feature type="transmembrane region" description="Helical" evidence="6">
    <location>
        <begin position="275"/>
        <end position="297"/>
    </location>
</feature>
<keyword evidence="8" id="KW-1185">Reference proteome</keyword>
<evidence type="ECO:0000256" key="5">
    <source>
        <dbReference type="ARBA" id="ARBA00023136"/>
    </source>
</evidence>
<protein>
    <recommendedName>
        <fullName evidence="9">Transmembrane protein 144b</fullName>
    </recommendedName>
</protein>
<feature type="transmembrane region" description="Helical" evidence="6">
    <location>
        <begin position="410"/>
        <end position="429"/>
    </location>
</feature>